<dbReference type="CDD" id="cd19090">
    <property type="entry name" value="AKR_AKR15A-like"/>
    <property type="match status" value="1"/>
</dbReference>
<dbReference type="RefSeq" id="WP_142046990.1">
    <property type="nucleotide sequence ID" value="NZ_VFPA01000001.1"/>
</dbReference>
<accession>A0A543DVH1</accession>
<evidence type="ECO:0000313" key="2">
    <source>
        <dbReference type="EMBL" id="TQM13316.1"/>
    </source>
</evidence>
<protein>
    <submittedName>
        <fullName evidence="2">D-threo-aldose 1-dehydrogenase</fullName>
    </submittedName>
</protein>
<dbReference type="Proteomes" id="UP000315677">
    <property type="component" value="Unassembled WGS sequence"/>
</dbReference>
<dbReference type="GO" id="GO:0005829">
    <property type="term" value="C:cytosol"/>
    <property type="evidence" value="ECO:0007669"/>
    <property type="project" value="TreeGrafter"/>
</dbReference>
<dbReference type="InterPro" id="IPR023210">
    <property type="entry name" value="NADP_OxRdtase_dom"/>
</dbReference>
<dbReference type="PANTHER" id="PTHR42686:SF1">
    <property type="entry name" value="GH17980P-RELATED"/>
    <property type="match status" value="1"/>
</dbReference>
<dbReference type="Gene3D" id="3.20.20.100">
    <property type="entry name" value="NADP-dependent oxidoreductase domain"/>
    <property type="match status" value="1"/>
</dbReference>
<comment type="caution">
    <text evidence="2">The sequence shown here is derived from an EMBL/GenBank/DDBJ whole genome shotgun (WGS) entry which is preliminary data.</text>
</comment>
<dbReference type="GO" id="GO:0016491">
    <property type="term" value="F:oxidoreductase activity"/>
    <property type="evidence" value="ECO:0007669"/>
    <property type="project" value="InterPro"/>
</dbReference>
<organism evidence="2 3">
    <name type="scientific">Pseudonocardia kunmingensis</name>
    <dbReference type="NCBI Taxonomy" id="630975"/>
    <lineage>
        <taxon>Bacteria</taxon>
        <taxon>Bacillati</taxon>
        <taxon>Actinomycetota</taxon>
        <taxon>Actinomycetes</taxon>
        <taxon>Pseudonocardiales</taxon>
        <taxon>Pseudonocardiaceae</taxon>
        <taxon>Pseudonocardia</taxon>
    </lineage>
</organism>
<dbReference type="OrthoDB" id="9768851at2"/>
<keyword evidence="3" id="KW-1185">Reference proteome</keyword>
<evidence type="ECO:0000259" key="1">
    <source>
        <dbReference type="Pfam" id="PF00248"/>
    </source>
</evidence>
<sequence length="313" mass="33269">MQTQPLGKTGLSVTPLCHGTSPLGNFPSQYGYEVSADQAVATVRRVFEGPINFLDTSNNYGDGQAEVRIGRAIREAGGLPEGFVVATKVDPLPGSDDFSGERVRASVRESLERLGLDRLQLVYLHDPERITFAEATGPGGAVEALVALRDEGVIEHIGVAGGPIDLMIDYLALDVFEAVISHNRYTLVDSSAEPLIEDAAARGVAFVNAAPYGGGMLVRGPDAVPQYCYRPASAETIERVRAMERACRAHDVPLAAAALQFSTRDSRVASTIVGMSEPGRVEKTLQLAGWSIPDTLWEELLALAAPGRAGVGL</sequence>
<dbReference type="InterPro" id="IPR036812">
    <property type="entry name" value="NAD(P)_OxRdtase_dom_sf"/>
</dbReference>
<evidence type="ECO:0000313" key="3">
    <source>
        <dbReference type="Proteomes" id="UP000315677"/>
    </source>
</evidence>
<dbReference type="Pfam" id="PF00248">
    <property type="entry name" value="Aldo_ket_red"/>
    <property type="match status" value="1"/>
</dbReference>
<dbReference type="PANTHER" id="PTHR42686">
    <property type="entry name" value="GH17980P-RELATED"/>
    <property type="match status" value="1"/>
</dbReference>
<dbReference type="AlphaFoldDB" id="A0A543DVH1"/>
<reference evidence="2 3" key="1">
    <citation type="submission" date="2019-06" db="EMBL/GenBank/DDBJ databases">
        <title>Sequencing the genomes of 1000 actinobacteria strains.</title>
        <authorList>
            <person name="Klenk H.-P."/>
        </authorList>
    </citation>
    <scope>NUCLEOTIDE SEQUENCE [LARGE SCALE GENOMIC DNA]</scope>
    <source>
        <strain evidence="2 3">DSM 45301</strain>
    </source>
</reference>
<name>A0A543DVH1_9PSEU</name>
<proteinExistence type="predicted"/>
<dbReference type="SUPFAM" id="SSF51430">
    <property type="entry name" value="NAD(P)-linked oxidoreductase"/>
    <property type="match status" value="1"/>
</dbReference>
<feature type="domain" description="NADP-dependent oxidoreductase" evidence="1">
    <location>
        <begin position="16"/>
        <end position="292"/>
    </location>
</feature>
<gene>
    <name evidence="2" type="ORF">FB558_0048</name>
</gene>
<dbReference type="EMBL" id="VFPA01000001">
    <property type="protein sequence ID" value="TQM13316.1"/>
    <property type="molecule type" value="Genomic_DNA"/>
</dbReference>
<dbReference type="InterPro" id="IPR020471">
    <property type="entry name" value="AKR"/>
</dbReference>